<reference evidence="3" key="1">
    <citation type="journal article" date="2019" name="Int. J. Syst. Evol. Microbiol.">
        <title>The Global Catalogue of Microorganisms (GCM) 10K type strain sequencing project: providing services to taxonomists for standard genome sequencing and annotation.</title>
        <authorList>
            <consortium name="The Broad Institute Genomics Platform"/>
            <consortium name="The Broad Institute Genome Sequencing Center for Infectious Disease"/>
            <person name="Wu L."/>
            <person name="Ma J."/>
        </authorList>
    </citation>
    <scope>NUCLEOTIDE SEQUENCE [LARGE SCALE GENOMIC DNA]</scope>
    <source>
        <strain evidence="3">CGMCC 1.15643</strain>
    </source>
</reference>
<evidence type="ECO:0000313" key="3">
    <source>
        <dbReference type="Proteomes" id="UP001595976"/>
    </source>
</evidence>
<feature type="domain" description="Hemerythrin-like" evidence="1">
    <location>
        <begin position="23"/>
        <end position="149"/>
    </location>
</feature>
<dbReference type="Pfam" id="PF01814">
    <property type="entry name" value="Hemerythrin"/>
    <property type="match status" value="1"/>
</dbReference>
<name>A0ABW0F477_9HYPH</name>
<accession>A0ABW0F477</accession>
<keyword evidence="3" id="KW-1185">Reference proteome</keyword>
<gene>
    <name evidence="2" type="ORF">ACFPK2_09815</name>
</gene>
<protein>
    <submittedName>
        <fullName evidence="2">Hemerythrin domain-containing protein</fullName>
    </submittedName>
</protein>
<dbReference type="InterPro" id="IPR012312">
    <property type="entry name" value="Hemerythrin-like"/>
</dbReference>
<evidence type="ECO:0000259" key="1">
    <source>
        <dbReference type="Pfam" id="PF01814"/>
    </source>
</evidence>
<comment type="caution">
    <text evidence="2">The sequence shown here is derived from an EMBL/GenBank/DDBJ whole genome shotgun (WGS) entry which is preliminary data.</text>
</comment>
<evidence type="ECO:0000313" key="2">
    <source>
        <dbReference type="EMBL" id="MFC5293281.1"/>
    </source>
</evidence>
<dbReference type="Proteomes" id="UP001595976">
    <property type="component" value="Unassembled WGS sequence"/>
</dbReference>
<organism evidence="2 3">
    <name type="scientific">Bosea minatitlanensis</name>
    <dbReference type="NCBI Taxonomy" id="128782"/>
    <lineage>
        <taxon>Bacteria</taxon>
        <taxon>Pseudomonadati</taxon>
        <taxon>Pseudomonadota</taxon>
        <taxon>Alphaproteobacteria</taxon>
        <taxon>Hyphomicrobiales</taxon>
        <taxon>Boseaceae</taxon>
        <taxon>Bosea</taxon>
    </lineage>
</organism>
<sequence>MTRHPVGSGAWNAAGFVPRMDMARGHARMLEACEALERIADELPAHVDRMRCLMLASSLVPLIEACHRFEEQFVFPVFAISQRNAVIVSRLRAEHVQDRCAAEDLSEALRAYGEGRPIANPEAFGYMLRALFDSMRRHIAFEQDCILTMLPGGG</sequence>
<dbReference type="Gene3D" id="1.20.120.520">
    <property type="entry name" value="nmb1532 protein domain like"/>
    <property type="match status" value="1"/>
</dbReference>
<dbReference type="EMBL" id="JBHSLI010000003">
    <property type="protein sequence ID" value="MFC5293281.1"/>
    <property type="molecule type" value="Genomic_DNA"/>
</dbReference>
<dbReference type="RefSeq" id="WP_260349784.1">
    <property type="nucleotide sequence ID" value="NZ_JAOAOS010000033.1"/>
</dbReference>
<proteinExistence type="predicted"/>